<feature type="transmembrane region" description="Helical" evidence="9">
    <location>
        <begin position="241"/>
        <end position="264"/>
    </location>
</feature>
<feature type="domain" description="ABC transporter" evidence="10">
    <location>
        <begin position="330"/>
        <end position="563"/>
    </location>
</feature>
<dbReference type="PANTHER" id="PTHR24221:SF397">
    <property type="entry name" value="ABC TRANSPORTER, ATP-BINDING TRANSMEMBRANE PROTEIN"/>
    <property type="match status" value="1"/>
</dbReference>
<dbReference type="GO" id="GO:0140359">
    <property type="term" value="F:ABC-type transporter activity"/>
    <property type="evidence" value="ECO:0007669"/>
    <property type="project" value="InterPro"/>
</dbReference>
<dbReference type="InterPro" id="IPR011527">
    <property type="entry name" value="ABC1_TM_dom"/>
</dbReference>
<dbReference type="FunFam" id="3.40.50.300:FF:000221">
    <property type="entry name" value="Multidrug ABC transporter ATP-binding protein"/>
    <property type="match status" value="1"/>
</dbReference>
<dbReference type="PROSITE" id="PS50893">
    <property type="entry name" value="ABC_TRANSPORTER_2"/>
    <property type="match status" value="1"/>
</dbReference>
<evidence type="ECO:0000313" key="12">
    <source>
        <dbReference type="EMBL" id="SDH40339.1"/>
    </source>
</evidence>
<dbReference type="SUPFAM" id="SSF90123">
    <property type="entry name" value="ABC transporter transmembrane region"/>
    <property type="match status" value="1"/>
</dbReference>
<organism evidence="12 13">
    <name type="scientific">Roseospirillum parvum</name>
    <dbReference type="NCBI Taxonomy" id="83401"/>
    <lineage>
        <taxon>Bacteria</taxon>
        <taxon>Pseudomonadati</taxon>
        <taxon>Pseudomonadota</taxon>
        <taxon>Alphaproteobacteria</taxon>
        <taxon>Rhodospirillales</taxon>
        <taxon>Rhodospirillaceae</taxon>
        <taxon>Roseospirillum</taxon>
    </lineage>
</organism>
<evidence type="ECO:0000313" key="13">
    <source>
        <dbReference type="Proteomes" id="UP000217076"/>
    </source>
</evidence>
<keyword evidence="5" id="KW-0547">Nucleotide-binding</keyword>
<dbReference type="PROSITE" id="PS00211">
    <property type="entry name" value="ABC_TRANSPORTER_1"/>
    <property type="match status" value="1"/>
</dbReference>
<dbReference type="Gene3D" id="3.40.50.300">
    <property type="entry name" value="P-loop containing nucleotide triphosphate hydrolases"/>
    <property type="match status" value="1"/>
</dbReference>
<accession>A0A1G8C4W4</accession>
<dbReference type="GO" id="GO:0005886">
    <property type="term" value="C:plasma membrane"/>
    <property type="evidence" value="ECO:0007669"/>
    <property type="project" value="UniProtKB-SubCell"/>
</dbReference>
<dbReference type="Pfam" id="PF00664">
    <property type="entry name" value="ABC_membrane"/>
    <property type="match status" value="1"/>
</dbReference>
<sequence>MSLLMRLMARRRWLLAGAGVASAGAAGLGLIPFIAIWLLAVQLMSGAPERDRLLAIVGLVAGGLAARWLLLGLSAALSHVAAFDIIHHLRLEVAGHLARVPLGALRRRSSGEIRRILQDDIERLEMLLAHMLPELIGALTTTLAGAVVLLVVDWRLGLAALAPIPLALLAQVLLWRRAAGGVGTYQTSLDRMNAAVIDFLRALPAIRAFGLNRVAESRLRVATADYSASVAEFSRHAVPGWMAYLVLLSSSLLLLLPVGAHLLAGGVLDGPTFILCLVLGMGLCQPLARASTVGSSFKVVANGLERVQAVLDTPPLPEGPREAPPPSFSVSFRDVWFSHGEQPALAGLDVTFPANRHTVIVGRSGSGKTTLAHLAARHLVPDRGTVCLGDIDMAEFSSPALGRWVACVFQDVFLFRDSVLENIRLGRPEVSRQAVVEAARIAQLDDFIEGLPEGYDTQLSERGRNLSGGQRQRLSIARALAGAAPVVILDEATAFADPTTERAFHQALTQLGRERTVITIAHRLATVRHADHVVVLEAGRVAGAGSHAELLHGCPAYGRLWAAHDSAERMTRHDLS</sequence>
<feature type="domain" description="ABC transmembrane type-1" evidence="11">
    <location>
        <begin position="16"/>
        <end position="297"/>
    </location>
</feature>
<feature type="transmembrane region" description="Helical" evidence="9">
    <location>
        <begin position="12"/>
        <end position="40"/>
    </location>
</feature>
<evidence type="ECO:0000256" key="9">
    <source>
        <dbReference type="SAM" id="Phobius"/>
    </source>
</evidence>
<dbReference type="AlphaFoldDB" id="A0A1G8C4W4"/>
<gene>
    <name evidence="12" type="ORF">SAMN05421742_106200</name>
</gene>
<dbReference type="InterPro" id="IPR036640">
    <property type="entry name" value="ABC1_TM_sf"/>
</dbReference>
<dbReference type="InterPro" id="IPR039421">
    <property type="entry name" value="Type_1_exporter"/>
</dbReference>
<evidence type="ECO:0000259" key="10">
    <source>
        <dbReference type="PROSITE" id="PS50893"/>
    </source>
</evidence>
<feature type="transmembrane region" description="Helical" evidence="9">
    <location>
        <begin position="132"/>
        <end position="152"/>
    </location>
</feature>
<keyword evidence="4 9" id="KW-0812">Transmembrane</keyword>
<dbReference type="EMBL" id="FNCV01000006">
    <property type="protein sequence ID" value="SDH40339.1"/>
    <property type="molecule type" value="Genomic_DNA"/>
</dbReference>
<dbReference type="InterPro" id="IPR003593">
    <property type="entry name" value="AAA+_ATPase"/>
</dbReference>
<proteinExistence type="predicted"/>
<dbReference type="RefSeq" id="WP_092619696.1">
    <property type="nucleotide sequence ID" value="NZ_FNCV01000006.1"/>
</dbReference>
<dbReference type="STRING" id="83401.SAMN05421742_106200"/>
<dbReference type="SUPFAM" id="SSF52540">
    <property type="entry name" value="P-loop containing nucleoside triphosphate hydrolases"/>
    <property type="match status" value="1"/>
</dbReference>
<evidence type="ECO:0000256" key="2">
    <source>
        <dbReference type="ARBA" id="ARBA00022448"/>
    </source>
</evidence>
<reference evidence="13" key="1">
    <citation type="submission" date="2016-10" db="EMBL/GenBank/DDBJ databases">
        <authorList>
            <person name="Varghese N."/>
            <person name="Submissions S."/>
        </authorList>
    </citation>
    <scope>NUCLEOTIDE SEQUENCE [LARGE SCALE GENOMIC DNA]</scope>
    <source>
        <strain evidence="13">930I</strain>
    </source>
</reference>
<dbReference type="GO" id="GO:0034040">
    <property type="term" value="F:ATPase-coupled lipid transmembrane transporter activity"/>
    <property type="evidence" value="ECO:0007669"/>
    <property type="project" value="TreeGrafter"/>
</dbReference>
<evidence type="ECO:0000259" key="11">
    <source>
        <dbReference type="PROSITE" id="PS50929"/>
    </source>
</evidence>
<dbReference type="InterPro" id="IPR017871">
    <property type="entry name" value="ABC_transporter-like_CS"/>
</dbReference>
<dbReference type="Gene3D" id="1.20.1560.10">
    <property type="entry name" value="ABC transporter type 1, transmembrane domain"/>
    <property type="match status" value="1"/>
</dbReference>
<evidence type="ECO:0000256" key="8">
    <source>
        <dbReference type="ARBA" id="ARBA00023136"/>
    </source>
</evidence>
<dbReference type="GO" id="GO:0016887">
    <property type="term" value="F:ATP hydrolysis activity"/>
    <property type="evidence" value="ECO:0007669"/>
    <property type="project" value="InterPro"/>
</dbReference>
<dbReference type="PANTHER" id="PTHR24221">
    <property type="entry name" value="ATP-BINDING CASSETTE SUB-FAMILY B"/>
    <property type="match status" value="1"/>
</dbReference>
<dbReference type="Pfam" id="PF00005">
    <property type="entry name" value="ABC_tran"/>
    <property type="match status" value="1"/>
</dbReference>
<keyword evidence="2" id="KW-0813">Transport</keyword>
<dbReference type="GO" id="GO:0005524">
    <property type="term" value="F:ATP binding"/>
    <property type="evidence" value="ECO:0007669"/>
    <property type="project" value="UniProtKB-KW"/>
</dbReference>
<evidence type="ECO:0000256" key="3">
    <source>
        <dbReference type="ARBA" id="ARBA00022475"/>
    </source>
</evidence>
<keyword evidence="3" id="KW-1003">Cell membrane</keyword>
<dbReference type="OrthoDB" id="9804259at2"/>
<keyword evidence="8 9" id="KW-0472">Membrane</keyword>
<feature type="transmembrane region" description="Helical" evidence="9">
    <location>
        <begin position="158"/>
        <end position="175"/>
    </location>
</feature>
<evidence type="ECO:0000256" key="4">
    <source>
        <dbReference type="ARBA" id="ARBA00022692"/>
    </source>
</evidence>
<evidence type="ECO:0000256" key="6">
    <source>
        <dbReference type="ARBA" id="ARBA00022840"/>
    </source>
</evidence>
<feature type="transmembrane region" description="Helical" evidence="9">
    <location>
        <begin position="52"/>
        <end position="70"/>
    </location>
</feature>
<comment type="subcellular location">
    <subcellularLocation>
        <location evidence="1">Cell membrane</location>
        <topology evidence="1">Multi-pass membrane protein</topology>
    </subcellularLocation>
</comment>
<dbReference type="SMART" id="SM00382">
    <property type="entry name" value="AAA"/>
    <property type="match status" value="1"/>
</dbReference>
<dbReference type="InterPro" id="IPR003439">
    <property type="entry name" value="ABC_transporter-like_ATP-bd"/>
</dbReference>
<evidence type="ECO:0000256" key="1">
    <source>
        <dbReference type="ARBA" id="ARBA00004651"/>
    </source>
</evidence>
<name>A0A1G8C4W4_9PROT</name>
<keyword evidence="7 9" id="KW-1133">Transmembrane helix</keyword>
<evidence type="ECO:0000256" key="7">
    <source>
        <dbReference type="ARBA" id="ARBA00022989"/>
    </source>
</evidence>
<protein>
    <submittedName>
        <fullName evidence="12">ATP-binding cassette, subfamily B</fullName>
    </submittedName>
</protein>
<dbReference type="Proteomes" id="UP000217076">
    <property type="component" value="Unassembled WGS sequence"/>
</dbReference>
<dbReference type="PROSITE" id="PS50929">
    <property type="entry name" value="ABC_TM1F"/>
    <property type="match status" value="1"/>
</dbReference>
<evidence type="ECO:0000256" key="5">
    <source>
        <dbReference type="ARBA" id="ARBA00022741"/>
    </source>
</evidence>
<keyword evidence="13" id="KW-1185">Reference proteome</keyword>
<keyword evidence="6 12" id="KW-0067">ATP-binding</keyword>
<dbReference type="InterPro" id="IPR027417">
    <property type="entry name" value="P-loop_NTPase"/>
</dbReference>